<evidence type="ECO:0000256" key="1">
    <source>
        <dbReference type="SAM" id="Phobius"/>
    </source>
</evidence>
<dbReference type="EMBL" id="JANGCH010000002">
    <property type="protein sequence ID" value="MCQ5120911.1"/>
    <property type="molecule type" value="Genomic_DNA"/>
</dbReference>
<dbReference type="RefSeq" id="WP_256197305.1">
    <property type="nucleotide sequence ID" value="NZ_CANTYB010000046.1"/>
</dbReference>
<accession>A0ABT1SI62</accession>
<feature type="transmembrane region" description="Helical" evidence="1">
    <location>
        <begin position="85"/>
        <end position="102"/>
    </location>
</feature>
<reference evidence="2 3" key="1">
    <citation type="submission" date="2022-06" db="EMBL/GenBank/DDBJ databases">
        <title>Isolation of gut microbiota from human fecal samples.</title>
        <authorList>
            <person name="Pamer E.G."/>
            <person name="Barat B."/>
            <person name="Waligurski E."/>
            <person name="Medina S."/>
            <person name="Paddock L."/>
            <person name="Mostad J."/>
        </authorList>
    </citation>
    <scope>NUCLEOTIDE SEQUENCE [LARGE SCALE GENOMIC DNA]</scope>
    <source>
        <strain evidence="2 3">DFI.6.1</strain>
    </source>
</reference>
<keyword evidence="3" id="KW-1185">Reference proteome</keyword>
<keyword evidence="1" id="KW-0812">Transmembrane</keyword>
<name>A0ABT1SI62_9FIRM</name>
<protein>
    <submittedName>
        <fullName evidence="2">Uncharacterized protein</fullName>
    </submittedName>
</protein>
<dbReference type="Proteomes" id="UP001524435">
    <property type="component" value="Unassembled WGS sequence"/>
</dbReference>
<keyword evidence="1" id="KW-1133">Transmembrane helix</keyword>
<comment type="caution">
    <text evidence="2">The sequence shown here is derived from an EMBL/GenBank/DDBJ whole genome shotgun (WGS) entry which is preliminary data.</text>
</comment>
<sequence length="110" mass="12259">MWNLTIVSVGIFALMIGAGYLCQFLEASAFSLIAVYALCSALLHFKKYPSSCIALKAEDFLIVCLLLFIMGGWCILLVIPLSLDMLAYVYLSAFLAYINYACGMRFRSLF</sequence>
<proteinExistence type="predicted"/>
<feature type="transmembrane region" description="Helical" evidence="1">
    <location>
        <begin position="60"/>
        <end position="79"/>
    </location>
</feature>
<feature type="transmembrane region" description="Helical" evidence="1">
    <location>
        <begin position="6"/>
        <end position="39"/>
    </location>
</feature>
<organism evidence="2 3">
    <name type="scientific">Massilicoli timonensis</name>
    <dbReference type="NCBI Taxonomy" id="2015901"/>
    <lineage>
        <taxon>Bacteria</taxon>
        <taxon>Bacillati</taxon>
        <taxon>Bacillota</taxon>
        <taxon>Erysipelotrichia</taxon>
        <taxon>Erysipelotrichales</taxon>
        <taxon>Erysipelotrichaceae</taxon>
        <taxon>Massilicoli</taxon>
    </lineage>
</organism>
<gene>
    <name evidence="2" type="ORF">NE663_01390</name>
</gene>
<evidence type="ECO:0000313" key="2">
    <source>
        <dbReference type="EMBL" id="MCQ5120911.1"/>
    </source>
</evidence>
<keyword evidence="1" id="KW-0472">Membrane</keyword>
<evidence type="ECO:0000313" key="3">
    <source>
        <dbReference type="Proteomes" id="UP001524435"/>
    </source>
</evidence>